<sequence length="118" mass="12206">MPSTTDISDGVLLDTLTGRVTLRGAAVDVDSSDGVLLDTLTGRVTLRGAAVDVDSSDGVLLDTLGGRGTLRGDKANVKSSASRKAVWLPDPKSSGERGPIGWTLGDVLMTARVLEGQR</sequence>
<reference evidence="1 2" key="1">
    <citation type="submission" date="2007-06" db="EMBL/GenBank/DDBJ databases">
        <title>The Genome Sequence of Coccidioides posadasii RMSCC_3488.</title>
        <authorList>
            <consortium name="Coccidioides Genome Resources Consortium"/>
            <consortium name="The Broad Institute Genome Sequencing Platform"/>
            <person name="Henn M.R."/>
            <person name="Sykes S."/>
            <person name="Young S."/>
            <person name="Jaffe D."/>
            <person name="Berlin A."/>
            <person name="Alvarez P."/>
            <person name="Butler J."/>
            <person name="Gnerre S."/>
            <person name="Grabherr M."/>
            <person name="Mauceli E."/>
            <person name="Brockman W."/>
            <person name="Kodira C."/>
            <person name="Alvarado L."/>
            <person name="Zeng Q."/>
            <person name="Crawford M."/>
            <person name="Antoine C."/>
            <person name="Devon K."/>
            <person name="Galgiani J."/>
            <person name="Orsborn K."/>
            <person name="Lewis M.L."/>
            <person name="Nusbaum C."/>
            <person name="Galagan J."/>
            <person name="Birren B."/>
        </authorList>
    </citation>
    <scope>NUCLEOTIDE SEQUENCE [LARGE SCALE GENOMIC DNA]</scope>
    <source>
        <strain evidence="1 2">RMSCC 3488</strain>
    </source>
</reference>
<reference evidence="2" key="2">
    <citation type="journal article" date="2009" name="Genome Res.">
        <title>Comparative genomic analyses of the human fungal pathogens Coccidioides and their relatives.</title>
        <authorList>
            <person name="Sharpton T.J."/>
            <person name="Stajich J.E."/>
            <person name="Rounsley S.D."/>
            <person name="Gardner M.J."/>
            <person name="Wortman J.R."/>
            <person name="Jordar V.S."/>
            <person name="Maiti R."/>
            <person name="Kodira C.D."/>
            <person name="Neafsey D.E."/>
            <person name="Zeng Q."/>
            <person name="Hung C.-Y."/>
            <person name="McMahan C."/>
            <person name="Muszewska A."/>
            <person name="Grynberg M."/>
            <person name="Mandel M.A."/>
            <person name="Kellner E.M."/>
            <person name="Barker B.M."/>
            <person name="Galgiani J.N."/>
            <person name="Orbach M.J."/>
            <person name="Kirkland T.N."/>
            <person name="Cole G.T."/>
            <person name="Henn M.R."/>
            <person name="Birren B.W."/>
            <person name="Taylor J.W."/>
        </authorList>
    </citation>
    <scope>NUCLEOTIDE SEQUENCE [LARGE SCALE GENOMIC DNA]</scope>
    <source>
        <strain evidence="2">RMSCC 3488</strain>
    </source>
</reference>
<name>A0A0J6F9T9_COCPO</name>
<reference evidence="2" key="3">
    <citation type="journal article" date="2010" name="Genome Res.">
        <title>Population genomic sequencing of Coccidioides fungi reveals recent hybridization and transposon control.</title>
        <authorList>
            <person name="Neafsey D.E."/>
            <person name="Barker B.M."/>
            <person name="Sharpton T.J."/>
            <person name="Stajich J.E."/>
            <person name="Park D.J."/>
            <person name="Whiston E."/>
            <person name="Hung C.-Y."/>
            <person name="McMahan C."/>
            <person name="White J."/>
            <person name="Sykes S."/>
            <person name="Heiman D."/>
            <person name="Young S."/>
            <person name="Zeng Q."/>
            <person name="Abouelleil A."/>
            <person name="Aftuck L."/>
            <person name="Bessette D."/>
            <person name="Brown A."/>
            <person name="FitzGerald M."/>
            <person name="Lui A."/>
            <person name="Macdonald J.P."/>
            <person name="Priest M."/>
            <person name="Orbach M.J."/>
            <person name="Galgiani J.N."/>
            <person name="Kirkland T.N."/>
            <person name="Cole G.T."/>
            <person name="Birren B.W."/>
            <person name="Henn M.R."/>
            <person name="Taylor J.W."/>
            <person name="Rounsley S.D."/>
        </authorList>
    </citation>
    <scope>NUCLEOTIDE SEQUENCE [LARGE SCALE GENOMIC DNA]</scope>
    <source>
        <strain evidence="2">RMSCC 3488</strain>
    </source>
</reference>
<dbReference type="Proteomes" id="UP000054567">
    <property type="component" value="Unassembled WGS sequence"/>
</dbReference>
<protein>
    <submittedName>
        <fullName evidence="1">Uncharacterized protein</fullName>
    </submittedName>
</protein>
<evidence type="ECO:0000313" key="2">
    <source>
        <dbReference type="Proteomes" id="UP000054567"/>
    </source>
</evidence>
<dbReference type="AlphaFoldDB" id="A0A0J6F9T9"/>
<organism evidence="1 2">
    <name type="scientific">Coccidioides posadasii RMSCC 3488</name>
    <dbReference type="NCBI Taxonomy" id="454284"/>
    <lineage>
        <taxon>Eukaryota</taxon>
        <taxon>Fungi</taxon>
        <taxon>Dikarya</taxon>
        <taxon>Ascomycota</taxon>
        <taxon>Pezizomycotina</taxon>
        <taxon>Eurotiomycetes</taxon>
        <taxon>Eurotiomycetidae</taxon>
        <taxon>Onygenales</taxon>
        <taxon>Onygenaceae</taxon>
        <taxon>Coccidioides</taxon>
    </lineage>
</organism>
<accession>A0A0J6F9T9</accession>
<proteinExistence type="predicted"/>
<dbReference type="EMBL" id="DS268109">
    <property type="protein sequence ID" value="KMM65719.1"/>
    <property type="molecule type" value="Genomic_DNA"/>
</dbReference>
<gene>
    <name evidence="1" type="ORF">CPAG_02063</name>
</gene>
<evidence type="ECO:0000313" key="1">
    <source>
        <dbReference type="EMBL" id="KMM65719.1"/>
    </source>
</evidence>
<dbReference type="VEuPathDB" id="FungiDB:CPAG_02063"/>